<keyword evidence="2" id="KW-1185">Reference proteome</keyword>
<gene>
    <name evidence="1" type="ORF">TCM_009703</name>
</gene>
<evidence type="ECO:0000313" key="1">
    <source>
        <dbReference type="EMBL" id="EOY00141.1"/>
    </source>
</evidence>
<dbReference type="InParanoid" id="A0A061E591"/>
<dbReference type="AlphaFoldDB" id="A0A061E591"/>
<dbReference type="HOGENOM" id="CLU_1974547_0_0_1"/>
<evidence type="ECO:0000313" key="2">
    <source>
        <dbReference type="Proteomes" id="UP000026915"/>
    </source>
</evidence>
<sequence length="129" mass="14590">MLLTCFYDYKKRKGNTKKYSAEPSGQPKFDPKAWTEAIGWHTTTQTYEYESGTRVPALRLLVAIAMFEFAYGLNDAPPPMPKLEGHRQLLTDVKTLMTGCNTLNNLLMEVIGATRAQPEPNTFRASLSW</sequence>
<organism evidence="1 2">
    <name type="scientific">Theobroma cacao</name>
    <name type="common">Cacao</name>
    <name type="synonym">Cocoa</name>
    <dbReference type="NCBI Taxonomy" id="3641"/>
    <lineage>
        <taxon>Eukaryota</taxon>
        <taxon>Viridiplantae</taxon>
        <taxon>Streptophyta</taxon>
        <taxon>Embryophyta</taxon>
        <taxon>Tracheophyta</taxon>
        <taxon>Spermatophyta</taxon>
        <taxon>Magnoliopsida</taxon>
        <taxon>eudicotyledons</taxon>
        <taxon>Gunneridae</taxon>
        <taxon>Pentapetalae</taxon>
        <taxon>rosids</taxon>
        <taxon>malvids</taxon>
        <taxon>Malvales</taxon>
        <taxon>Malvaceae</taxon>
        <taxon>Byttnerioideae</taxon>
        <taxon>Theobroma</taxon>
    </lineage>
</organism>
<name>A0A061E591_THECC</name>
<dbReference type="Proteomes" id="UP000026915">
    <property type="component" value="Chromosome 2"/>
</dbReference>
<dbReference type="Gramene" id="EOY00141">
    <property type="protein sequence ID" value="EOY00141"/>
    <property type="gene ID" value="TCM_009703"/>
</dbReference>
<reference evidence="1 2" key="1">
    <citation type="journal article" date="2013" name="Genome Biol.">
        <title>The genome sequence of the most widely cultivated cacao type and its use to identify candidate genes regulating pod color.</title>
        <authorList>
            <person name="Motamayor J.C."/>
            <person name="Mockaitis K."/>
            <person name="Schmutz J."/>
            <person name="Haiminen N."/>
            <person name="Iii D.L."/>
            <person name="Cornejo O."/>
            <person name="Findley S.D."/>
            <person name="Zheng P."/>
            <person name="Utro F."/>
            <person name="Royaert S."/>
            <person name="Saski C."/>
            <person name="Jenkins J."/>
            <person name="Podicheti R."/>
            <person name="Zhao M."/>
            <person name="Scheffler B.E."/>
            <person name="Stack J.C."/>
            <person name="Feltus F.A."/>
            <person name="Mustiga G.M."/>
            <person name="Amores F."/>
            <person name="Phillips W."/>
            <person name="Marelli J.P."/>
            <person name="May G.D."/>
            <person name="Shapiro H."/>
            <person name="Ma J."/>
            <person name="Bustamante C.D."/>
            <person name="Schnell R.J."/>
            <person name="Main D."/>
            <person name="Gilbert D."/>
            <person name="Parida L."/>
            <person name="Kuhn D.N."/>
        </authorList>
    </citation>
    <scope>NUCLEOTIDE SEQUENCE [LARGE SCALE GENOMIC DNA]</scope>
    <source>
        <strain evidence="2">cv. Matina 1-6</strain>
    </source>
</reference>
<protein>
    <submittedName>
        <fullName evidence="1">Uncharacterized protein</fullName>
    </submittedName>
</protein>
<dbReference type="EMBL" id="CM001880">
    <property type="protein sequence ID" value="EOY00141.1"/>
    <property type="molecule type" value="Genomic_DNA"/>
</dbReference>
<accession>A0A061E591</accession>
<proteinExistence type="predicted"/>